<dbReference type="InterPro" id="IPR004156">
    <property type="entry name" value="OATP"/>
</dbReference>
<feature type="domain" description="Kazal-like" evidence="10">
    <location>
        <begin position="479"/>
        <end position="535"/>
    </location>
</feature>
<keyword evidence="6 8" id="KW-0472">Membrane</keyword>
<feature type="transmembrane region" description="Helical" evidence="8">
    <location>
        <begin position="355"/>
        <end position="374"/>
    </location>
</feature>
<organism evidence="11 12">
    <name type="scientific">Cloeon dipterum</name>
    <dbReference type="NCBI Taxonomy" id="197152"/>
    <lineage>
        <taxon>Eukaryota</taxon>
        <taxon>Metazoa</taxon>
        <taxon>Ecdysozoa</taxon>
        <taxon>Arthropoda</taxon>
        <taxon>Hexapoda</taxon>
        <taxon>Insecta</taxon>
        <taxon>Pterygota</taxon>
        <taxon>Palaeoptera</taxon>
        <taxon>Ephemeroptera</taxon>
        <taxon>Pisciforma</taxon>
        <taxon>Baetidae</taxon>
        <taxon>Cloeon</taxon>
    </lineage>
</organism>
<keyword evidence="4 8" id="KW-0812">Transmembrane</keyword>
<feature type="transmembrane region" description="Helical" evidence="8">
    <location>
        <begin position="121"/>
        <end position="143"/>
    </location>
</feature>
<dbReference type="InterPro" id="IPR036058">
    <property type="entry name" value="Kazal_dom_sf"/>
</dbReference>
<dbReference type="AlphaFoldDB" id="A0A8S1EBG0"/>
<feature type="region of interest" description="Disordered" evidence="9">
    <location>
        <begin position="1"/>
        <end position="24"/>
    </location>
</feature>
<gene>
    <name evidence="11" type="ORF">CLODIP_2_CD04269</name>
</gene>
<keyword evidence="3" id="KW-1003">Cell membrane</keyword>
<evidence type="ECO:0000256" key="3">
    <source>
        <dbReference type="ARBA" id="ARBA00022475"/>
    </source>
</evidence>
<reference evidence="11 12" key="1">
    <citation type="submission" date="2020-04" db="EMBL/GenBank/DDBJ databases">
        <authorList>
            <person name="Alioto T."/>
            <person name="Alioto T."/>
            <person name="Gomez Garrido J."/>
        </authorList>
    </citation>
    <scope>NUCLEOTIDE SEQUENCE [LARGE SCALE GENOMIC DNA]</scope>
</reference>
<dbReference type="Pfam" id="PF03137">
    <property type="entry name" value="OATP"/>
    <property type="match status" value="1"/>
</dbReference>
<evidence type="ECO:0000256" key="8">
    <source>
        <dbReference type="RuleBase" id="RU362056"/>
    </source>
</evidence>
<dbReference type="Pfam" id="PF07648">
    <property type="entry name" value="Kazal_2"/>
    <property type="match status" value="1"/>
</dbReference>
<keyword evidence="5 8" id="KW-1133">Transmembrane helix</keyword>
<feature type="compositionally biased region" description="Low complexity" evidence="9">
    <location>
        <begin position="8"/>
        <end position="17"/>
    </location>
</feature>
<feature type="transmembrane region" description="Helical" evidence="8">
    <location>
        <begin position="246"/>
        <end position="268"/>
    </location>
</feature>
<evidence type="ECO:0000256" key="9">
    <source>
        <dbReference type="SAM" id="MobiDB-lite"/>
    </source>
</evidence>
<feature type="transmembrane region" description="Helical" evidence="8">
    <location>
        <begin position="639"/>
        <end position="662"/>
    </location>
</feature>
<name>A0A8S1EBG0_9INSE</name>
<feature type="transmembrane region" description="Helical" evidence="8">
    <location>
        <begin position="427"/>
        <end position="446"/>
    </location>
</feature>
<dbReference type="NCBIfam" id="TIGR00805">
    <property type="entry name" value="oat"/>
    <property type="match status" value="1"/>
</dbReference>
<dbReference type="PANTHER" id="PTHR11388">
    <property type="entry name" value="ORGANIC ANION TRANSPORTER"/>
    <property type="match status" value="1"/>
</dbReference>
<dbReference type="InterPro" id="IPR036259">
    <property type="entry name" value="MFS_trans_sf"/>
</dbReference>
<accession>A0A8S1EBG0</accession>
<comment type="caution">
    <text evidence="8">Lacks conserved residue(s) required for the propagation of feature annotation.</text>
</comment>
<evidence type="ECO:0000313" key="11">
    <source>
        <dbReference type="EMBL" id="CAB3387507.1"/>
    </source>
</evidence>
<feature type="transmembrane region" description="Helical" evidence="8">
    <location>
        <begin position="93"/>
        <end position="114"/>
    </location>
</feature>
<evidence type="ECO:0000256" key="4">
    <source>
        <dbReference type="ARBA" id="ARBA00022692"/>
    </source>
</evidence>
<keyword evidence="7" id="KW-1015">Disulfide bond</keyword>
<feature type="transmembrane region" description="Helical" evidence="8">
    <location>
        <begin position="54"/>
        <end position="73"/>
    </location>
</feature>
<comment type="subcellular location">
    <subcellularLocation>
        <location evidence="1 8">Cell membrane</location>
        <topology evidence="1 8">Multi-pass membrane protein</topology>
    </subcellularLocation>
</comment>
<dbReference type="SUPFAM" id="SSF100895">
    <property type="entry name" value="Kazal-type serine protease inhibitors"/>
    <property type="match status" value="1"/>
</dbReference>
<dbReference type="GO" id="GO:0006811">
    <property type="term" value="P:monoatomic ion transport"/>
    <property type="evidence" value="ECO:0007669"/>
    <property type="project" value="UniProtKB-KW"/>
</dbReference>
<evidence type="ECO:0000256" key="7">
    <source>
        <dbReference type="ARBA" id="ARBA00023157"/>
    </source>
</evidence>
<dbReference type="SUPFAM" id="SSF103473">
    <property type="entry name" value="MFS general substrate transporter"/>
    <property type="match status" value="2"/>
</dbReference>
<evidence type="ECO:0000256" key="1">
    <source>
        <dbReference type="ARBA" id="ARBA00004651"/>
    </source>
</evidence>
<feature type="transmembrane region" description="Helical" evidence="8">
    <location>
        <begin position="690"/>
        <end position="713"/>
    </location>
</feature>
<dbReference type="InterPro" id="IPR002350">
    <property type="entry name" value="Kazal_dom"/>
</dbReference>
<proteinExistence type="inferred from homology"/>
<keyword evidence="8" id="KW-0406">Ion transport</keyword>
<evidence type="ECO:0000256" key="2">
    <source>
        <dbReference type="ARBA" id="ARBA00009657"/>
    </source>
</evidence>
<comment type="similarity">
    <text evidence="2 8">Belongs to the organo anion transporter (TC 2.A.60) family.</text>
</comment>
<protein>
    <recommendedName>
        <fullName evidence="8">Solute carrier organic anion transporter family member</fullName>
    </recommendedName>
</protein>
<sequence length="759" mass="84226">MKSPSKMQQQEQQEQQQPWLADDDAEDADADTRCGIGPCKRLEFFNKYFANKNTFIFVYGVLGCIYGSTYAYSNATLSTIEKRFKIPSKVTGVISVGNDISSLFVAGLLGYYAGKGHRPRWMAVGIFCVAMFCFITLLPHLIWGPGEDALSLTLEQGGVGDSTDYDVQLIMKRKTLCRAGFNDSLAGAECYSPGNTEESGIAPAFLLFLAQFISGIGGSLYYTLGTSYMDDNIKRSKTPALVSVTYFMKMLGPAVGYSLASFFLKVYIAPDLTPSITNTDPRWLGAWWAGWAVLGSLLLFMAFLISMFPQTMPRTIIRRREARARGEQVEQSASSEKASLSDMIDTVKRLLKNKIYMCNTLAAIFYMFGFMPFWMYTPKYIEVQYRVSAARASFFTGSVGLVFSAFGILISGFVITKFKPTARCLAMWNVFVSIIAVCATITYPFLGCNESDMQSRQMVLHKTLHDLRDSNNHVVIARDEVQQACNLNCDCDFVKYSPVCSEDGQTTFISACHAGCRDFAMEDNKKIFTDCSCIPSPIGAAAFQLSEDSIEVSNFSVQDLASNNDSVLTTSTPSSFISNLPQFLGGRAFSGPCPVDCTAMFYSYIALVCLLKFTGASGRTSNFLVSVRCVSERDKATSLGFGMMLFSFFVFIPSPIIFGYIIDSTCVVWGKTCTRKGNCWLYEGESMRYIMNFTAAVFVAIGTLFDVGTWYYVKNLQIFEANRDENMGTKEERELINVQRADNGELAKPIKVADRADSE</sequence>
<feature type="transmembrane region" description="Helical" evidence="8">
    <location>
        <begin position="288"/>
        <end position="309"/>
    </location>
</feature>
<dbReference type="GO" id="GO:0015347">
    <property type="term" value="F:sodium-independent organic anion transmembrane transporter activity"/>
    <property type="evidence" value="ECO:0007669"/>
    <property type="project" value="TreeGrafter"/>
</dbReference>
<dbReference type="Proteomes" id="UP000494165">
    <property type="component" value="Unassembled WGS sequence"/>
</dbReference>
<dbReference type="OrthoDB" id="5062115at2759"/>
<dbReference type="GO" id="GO:0016323">
    <property type="term" value="C:basolateral plasma membrane"/>
    <property type="evidence" value="ECO:0007669"/>
    <property type="project" value="TreeGrafter"/>
</dbReference>
<dbReference type="Gene3D" id="1.20.1250.20">
    <property type="entry name" value="MFS general substrate transporter like domains"/>
    <property type="match status" value="1"/>
</dbReference>
<evidence type="ECO:0000313" key="12">
    <source>
        <dbReference type="Proteomes" id="UP000494165"/>
    </source>
</evidence>
<evidence type="ECO:0000256" key="6">
    <source>
        <dbReference type="ARBA" id="ARBA00023136"/>
    </source>
</evidence>
<dbReference type="GO" id="GO:0043252">
    <property type="term" value="P:sodium-independent organic anion transport"/>
    <property type="evidence" value="ECO:0007669"/>
    <property type="project" value="TreeGrafter"/>
</dbReference>
<feature type="transmembrane region" description="Helical" evidence="8">
    <location>
        <begin position="394"/>
        <end position="415"/>
    </location>
</feature>
<evidence type="ECO:0000256" key="5">
    <source>
        <dbReference type="ARBA" id="ARBA00022989"/>
    </source>
</evidence>
<feature type="transmembrane region" description="Helical" evidence="8">
    <location>
        <begin position="201"/>
        <end position="225"/>
    </location>
</feature>
<dbReference type="EMBL" id="CADEPI010000585">
    <property type="protein sequence ID" value="CAB3387507.1"/>
    <property type="molecule type" value="Genomic_DNA"/>
</dbReference>
<evidence type="ECO:0000259" key="10">
    <source>
        <dbReference type="PROSITE" id="PS51465"/>
    </source>
</evidence>
<keyword evidence="8" id="KW-0813">Transport</keyword>
<dbReference type="CDD" id="cd17336">
    <property type="entry name" value="MFS_SLCO_OATP"/>
    <property type="match status" value="1"/>
</dbReference>
<dbReference type="PROSITE" id="PS51465">
    <property type="entry name" value="KAZAL_2"/>
    <property type="match status" value="1"/>
</dbReference>
<dbReference type="PANTHER" id="PTHR11388:SF76">
    <property type="entry name" value="SOLUTE CARRIER ORGANIC ANION TRANSPORTER FAMILY MEMBER"/>
    <property type="match status" value="1"/>
</dbReference>
<comment type="caution">
    <text evidence="11">The sequence shown here is derived from an EMBL/GenBank/DDBJ whole genome shotgun (WGS) entry which is preliminary data.</text>
</comment>
<keyword evidence="12" id="KW-1185">Reference proteome</keyword>